<name>A0A168M5K9_9SPHN</name>
<proteinExistence type="predicted"/>
<dbReference type="PRINTS" id="PR00040">
    <property type="entry name" value="HTHMERR"/>
</dbReference>
<dbReference type="CDD" id="cd04785">
    <property type="entry name" value="HTH_CadR-PbrR-like"/>
    <property type="match status" value="1"/>
</dbReference>
<gene>
    <name evidence="3" type="ORF">CP97_14990</name>
</gene>
<feature type="domain" description="HTH merR-type" evidence="2">
    <location>
        <begin position="3"/>
        <end position="72"/>
    </location>
</feature>
<dbReference type="Proteomes" id="UP000059113">
    <property type="component" value="Plasmid"/>
</dbReference>
<dbReference type="OrthoDB" id="9802944at2"/>
<geneLocation type="plasmid" evidence="4"/>
<dbReference type="InterPro" id="IPR047057">
    <property type="entry name" value="MerR_fam"/>
</dbReference>
<dbReference type="InterPro" id="IPR000551">
    <property type="entry name" value="MerR-type_HTH_dom"/>
</dbReference>
<evidence type="ECO:0000259" key="2">
    <source>
        <dbReference type="PROSITE" id="PS50937"/>
    </source>
</evidence>
<dbReference type="PANTHER" id="PTHR30204">
    <property type="entry name" value="REDOX-CYCLING DRUG-SENSING TRANSCRIPTIONAL ACTIVATOR SOXR"/>
    <property type="match status" value="1"/>
</dbReference>
<keyword evidence="4" id="KW-1185">Reference proteome</keyword>
<dbReference type="RefSeq" id="WP_063612643.1">
    <property type="nucleotide sequence ID" value="NZ_CP015441.1"/>
</dbReference>
<sequence length="134" mass="14724">MGGLSIGELARKTGVNIETIRYFEKIGMLGAPERTAGGHRVFDDGHLRTLKFIKRARELGFAPKEVRTLLDLGGPAKACCDEVRKIAVHHLEEVRGKIDDLVRLERHLAATVEQCSGGHVPDCAVIDMLETARP</sequence>
<evidence type="ECO:0000313" key="4">
    <source>
        <dbReference type="Proteomes" id="UP000059113"/>
    </source>
</evidence>
<dbReference type="PANTHER" id="PTHR30204:SF92">
    <property type="entry name" value="HTH-TYPE TRANSCRIPTIONAL REGULATOR ZNTR"/>
    <property type="match status" value="1"/>
</dbReference>
<evidence type="ECO:0000313" key="3">
    <source>
        <dbReference type="EMBL" id="ANC50681.1"/>
    </source>
</evidence>
<dbReference type="SMART" id="SM00422">
    <property type="entry name" value="HTH_MERR"/>
    <property type="match status" value="1"/>
</dbReference>
<keyword evidence="3" id="KW-0614">Plasmid</keyword>
<dbReference type="EMBL" id="CP015441">
    <property type="protein sequence ID" value="ANC50681.1"/>
    <property type="molecule type" value="Genomic_DNA"/>
</dbReference>
<dbReference type="GO" id="GO:0003700">
    <property type="term" value="F:DNA-binding transcription factor activity"/>
    <property type="evidence" value="ECO:0007669"/>
    <property type="project" value="InterPro"/>
</dbReference>
<dbReference type="SUPFAM" id="SSF46955">
    <property type="entry name" value="Putative DNA-binding domain"/>
    <property type="match status" value="1"/>
</dbReference>
<dbReference type="GO" id="GO:0003677">
    <property type="term" value="F:DNA binding"/>
    <property type="evidence" value="ECO:0007669"/>
    <property type="project" value="UniProtKB-KW"/>
</dbReference>
<dbReference type="KEGG" id="ery:CP97_14990"/>
<reference evidence="3 4" key="1">
    <citation type="submission" date="2016-04" db="EMBL/GenBank/DDBJ databases">
        <title>The complete genome sequence of Erythrobacter atlanticus s21-N3.</title>
        <authorList>
            <person name="Wang W."/>
            <person name="Wang L."/>
            <person name="Zhuang L."/>
            <person name="Shao Z."/>
        </authorList>
    </citation>
    <scope>NUCLEOTIDE SEQUENCE [LARGE SCALE GENOMIC DNA]</scope>
    <source>
        <strain evidence="4">s21-N3</strain>
        <plasmid evidence="4">Plasmid</plasmid>
    </source>
</reference>
<dbReference type="PROSITE" id="PS50937">
    <property type="entry name" value="HTH_MERR_2"/>
    <property type="match status" value="1"/>
</dbReference>
<dbReference type="AlphaFoldDB" id="A0A168M5K9"/>
<dbReference type="Gene3D" id="1.10.1660.10">
    <property type="match status" value="1"/>
</dbReference>
<protein>
    <submittedName>
        <fullName evidence="3">Transcriptional regulator, MerR family protein</fullName>
    </submittedName>
</protein>
<accession>A0A168M5K9</accession>
<dbReference type="Pfam" id="PF13411">
    <property type="entry name" value="MerR_1"/>
    <property type="match status" value="1"/>
</dbReference>
<keyword evidence="1" id="KW-0238">DNA-binding</keyword>
<evidence type="ECO:0000256" key="1">
    <source>
        <dbReference type="ARBA" id="ARBA00023125"/>
    </source>
</evidence>
<organism evidence="3 4">
    <name type="scientific">Aurantiacibacter atlanticus</name>
    <dbReference type="NCBI Taxonomy" id="1648404"/>
    <lineage>
        <taxon>Bacteria</taxon>
        <taxon>Pseudomonadati</taxon>
        <taxon>Pseudomonadota</taxon>
        <taxon>Alphaproteobacteria</taxon>
        <taxon>Sphingomonadales</taxon>
        <taxon>Erythrobacteraceae</taxon>
        <taxon>Aurantiacibacter</taxon>
    </lineage>
</organism>
<dbReference type="InterPro" id="IPR009061">
    <property type="entry name" value="DNA-bd_dom_put_sf"/>
</dbReference>